<gene>
    <name evidence="11" type="ORF">AZI86_14210</name>
</gene>
<evidence type="ECO:0000256" key="4">
    <source>
        <dbReference type="ARBA" id="ARBA00012982"/>
    </source>
</evidence>
<keyword evidence="8" id="KW-0456">Lyase</keyword>
<dbReference type="Gene3D" id="3.30.479.10">
    <property type="entry name" value="6-pyruvoyl tetrahydropterin synthase/QueD"/>
    <property type="match status" value="1"/>
</dbReference>
<evidence type="ECO:0000256" key="3">
    <source>
        <dbReference type="ARBA" id="ARBA00008900"/>
    </source>
</evidence>
<evidence type="ECO:0000256" key="7">
    <source>
        <dbReference type="ARBA" id="ARBA00022833"/>
    </source>
</evidence>
<evidence type="ECO:0000256" key="1">
    <source>
        <dbReference type="ARBA" id="ARBA00001947"/>
    </source>
</evidence>
<keyword evidence="7" id="KW-0862">Zinc</keyword>
<dbReference type="OrthoDB" id="9804698at2"/>
<sequence length="129" mass="15208">MMLTLSVPFSSAHLYHQPQWSDEKNRQVFGRCFTKHGHGHNYVLETKFYVTSASCLDDETRYRKILNQLVAVLDHEHLNFVIPEFKEKIPTTENIALYFLEKLKSEVPLEVLHSVKLYETETLWTEILL</sequence>
<dbReference type="InterPro" id="IPR038418">
    <property type="entry name" value="6-PTP_synth/QueD_sf"/>
</dbReference>
<name>A0A150WJM4_BDEBC</name>
<dbReference type="Pfam" id="PF01242">
    <property type="entry name" value="PTPS"/>
    <property type="match status" value="1"/>
</dbReference>
<comment type="caution">
    <text evidence="11">The sequence shown here is derived from an EMBL/GenBank/DDBJ whole genome shotgun (WGS) entry which is preliminary data.</text>
</comment>
<dbReference type="Proteomes" id="UP000075320">
    <property type="component" value="Unassembled WGS sequence"/>
</dbReference>
<comment type="catalytic activity">
    <reaction evidence="10">
        <text>7,8-dihydroneopterin 3'-triphosphate + H2O = 6-carboxy-5,6,7,8-tetrahydropterin + triphosphate + acetaldehyde + 2 H(+)</text>
        <dbReference type="Rhea" id="RHEA:27966"/>
        <dbReference type="ChEBI" id="CHEBI:15343"/>
        <dbReference type="ChEBI" id="CHEBI:15377"/>
        <dbReference type="ChEBI" id="CHEBI:15378"/>
        <dbReference type="ChEBI" id="CHEBI:18036"/>
        <dbReference type="ChEBI" id="CHEBI:58462"/>
        <dbReference type="ChEBI" id="CHEBI:61032"/>
        <dbReference type="EC" id="4.1.2.50"/>
    </reaction>
</comment>
<dbReference type="PANTHER" id="PTHR12589:SF7">
    <property type="entry name" value="6-PYRUVOYL TETRAHYDROBIOPTERIN SYNTHASE"/>
    <property type="match status" value="1"/>
</dbReference>
<dbReference type="RefSeq" id="WP_061835878.1">
    <property type="nucleotide sequence ID" value="NZ_LUKE01000003.1"/>
</dbReference>
<comment type="cofactor">
    <cofactor evidence="1">
        <name>Zn(2+)</name>
        <dbReference type="ChEBI" id="CHEBI:29105"/>
    </cofactor>
</comment>
<dbReference type="GO" id="GO:0070497">
    <property type="term" value="F:6-carboxytetrahydropterin synthase activity"/>
    <property type="evidence" value="ECO:0007669"/>
    <property type="project" value="UniProtKB-EC"/>
</dbReference>
<protein>
    <recommendedName>
        <fullName evidence="5">6-carboxy-5,6,7,8-tetrahydropterin synthase</fullName>
        <ecNumber evidence="4">4.1.2.50</ecNumber>
    </recommendedName>
    <alternativeName>
        <fullName evidence="9">Queuosine biosynthesis protein QueD</fullName>
    </alternativeName>
</protein>
<evidence type="ECO:0000313" key="12">
    <source>
        <dbReference type="Proteomes" id="UP000075320"/>
    </source>
</evidence>
<dbReference type="EMBL" id="LUKE01000003">
    <property type="protein sequence ID" value="KYG63959.1"/>
    <property type="molecule type" value="Genomic_DNA"/>
</dbReference>
<organism evidence="11 12">
    <name type="scientific">Bdellovibrio bacteriovorus</name>
    <dbReference type="NCBI Taxonomy" id="959"/>
    <lineage>
        <taxon>Bacteria</taxon>
        <taxon>Pseudomonadati</taxon>
        <taxon>Bdellovibrionota</taxon>
        <taxon>Bdellovibrionia</taxon>
        <taxon>Bdellovibrionales</taxon>
        <taxon>Pseudobdellovibrionaceae</taxon>
        <taxon>Bdellovibrio</taxon>
    </lineage>
</organism>
<dbReference type="PANTHER" id="PTHR12589">
    <property type="entry name" value="PYRUVOYL TETRAHYDROBIOPTERIN SYNTHASE"/>
    <property type="match status" value="1"/>
</dbReference>
<dbReference type="GO" id="GO:0046872">
    <property type="term" value="F:metal ion binding"/>
    <property type="evidence" value="ECO:0007669"/>
    <property type="project" value="UniProtKB-KW"/>
</dbReference>
<proteinExistence type="inferred from homology"/>
<evidence type="ECO:0000256" key="10">
    <source>
        <dbReference type="ARBA" id="ARBA00048807"/>
    </source>
</evidence>
<dbReference type="AlphaFoldDB" id="A0A150WJM4"/>
<dbReference type="EC" id="4.1.2.50" evidence="4"/>
<keyword evidence="6" id="KW-0479">Metal-binding</keyword>
<keyword evidence="12" id="KW-1185">Reference proteome</keyword>
<dbReference type="SUPFAM" id="SSF55620">
    <property type="entry name" value="Tetrahydrobiopterin biosynthesis enzymes-like"/>
    <property type="match status" value="1"/>
</dbReference>
<reference evidence="11 12" key="1">
    <citation type="submission" date="2016-03" db="EMBL/GenBank/DDBJ databases">
        <authorList>
            <person name="Ploux O."/>
        </authorList>
    </citation>
    <scope>NUCLEOTIDE SEQUENCE [LARGE SCALE GENOMIC DNA]</scope>
    <source>
        <strain evidence="11 12">R0</strain>
    </source>
</reference>
<accession>A0A150WJM4</accession>
<comment type="similarity">
    <text evidence="3">Belongs to the PTPS family. QueD subfamily.</text>
</comment>
<comment type="pathway">
    <text evidence="2">Purine metabolism; 7-cyano-7-deazaguanine biosynthesis.</text>
</comment>
<evidence type="ECO:0000256" key="9">
    <source>
        <dbReference type="ARBA" id="ARBA00031449"/>
    </source>
</evidence>
<evidence type="ECO:0000313" key="11">
    <source>
        <dbReference type="EMBL" id="KYG63959.1"/>
    </source>
</evidence>
<evidence type="ECO:0000256" key="6">
    <source>
        <dbReference type="ARBA" id="ARBA00022723"/>
    </source>
</evidence>
<evidence type="ECO:0000256" key="8">
    <source>
        <dbReference type="ARBA" id="ARBA00023239"/>
    </source>
</evidence>
<evidence type="ECO:0000256" key="2">
    <source>
        <dbReference type="ARBA" id="ARBA00005061"/>
    </source>
</evidence>
<dbReference type="UniPathway" id="UPA00391"/>
<evidence type="ECO:0000256" key="5">
    <source>
        <dbReference type="ARBA" id="ARBA00018141"/>
    </source>
</evidence>
<dbReference type="InterPro" id="IPR007115">
    <property type="entry name" value="6-PTP_synth/QueD"/>
</dbReference>